<accession>A0A7C4X895</accession>
<reference evidence="1" key="1">
    <citation type="journal article" date="2020" name="mSystems">
        <title>Genome- and Community-Level Interaction Insights into Carbon Utilization and Element Cycling Functions of Hydrothermarchaeota in Hydrothermal Sediment.</title>
        <authorList>
            <person name="Zhou Z."/>
            <person name="Liu Y."/>
            <person name="Xu W."/>
            <person name="Pan J."/>
            <person name="Luo Z.H."/>
            <person name="Li M."/>
        </authorList>
    </citation>
    <scope>NUCLEOTIDE SEQUENCE [LARGE SCALE GENOMIC DNA]</scope>
    <source>
        <strain evidence="1">SpSt-774</strain>
    </source>
</reference>
<dbReference type="Gene3D" id="2.40.160.60">
    <property type="entry name" value="Outer membrane protein transport protein (OMPP1/FadL/TodX)"/>
    <property type="match status" value="1"/>
</dbReference>
<comment type="caution">
    <text evidence="1">The sequence shown here is derived from an EMBL/GenBank/DDBJ whole genome shotgun (WGS) entry which is preliminary data.</text>
</comment>
<protein>
    <recommendedName>
        <fullName evidence="2">PorV/PorQ family protein</fullName>
    </recommendedName>
</protein>
<dbReference type="SUPFAM" id="SSF56935">
    <property type="entry name" value="Porins"/>
    <property type="match status" value="1"/>
</dbReference>
<organism evidence="1">
    <name type="scientific">candidate division WOR-3 bacterium</name>
    <dbReference type="NCBI Taxonomy" id="2052148"/>
    <lineage>
        <taxon>Bacteria</taxon>
        <taxon>Bacteria division WOR-3</taxon>
    </lineage>
</organism>
<proteinExistence type="predicted"/>
<gene>
    <name evidence="1" type="ORF">ENV60_02315</name>
</gene>
<dbReference type="EMBL" id="DTGZ01000042">
    <property type="protein sequence ID" value="HGV97112.1"/>
    <property type="molecule type" value="Genomic_DNA"/>
</dbReference>
<sequence length="260" mass="28735">MVILIILLQAFERYPISASGLALSYACVANIRGVDVIRINPAALVFIEKNYLAVGYEYTFCGIEDLHNIGLGFARPIAFGGFGIAISEFGFSEETEQTITPAMGIGLSKDFKLGIGFDLYIINNKRTGTCFGYGLNLGMIGVVMKKWSLGIYGHNLNQPQFGNGEIGQISPLLQAGIGYQPFNDISSEIDFSINNNLMRIHLGGEFKVFDFLFLRTGVRTNPQVVNLGIGGFYKFISIDYGVEYFPELPLTHILYLGYKF</sequence>
<evidence type="ECO:0000313" key="1">
    <source>
        <dbReference type="EMBL" id="HGV97112.1"/>
    </source>
</evidence>
<name>A0A7C4X895_UNCW3</name>
<evidence type="ECO:0008006" key="2">
    <source>
        <dbReference type="Google" id="ProtNLM"/>
    </source>
</evidence>
<dbReference type="AlphaFoldDB" id="A0A7C4X895"/>